<proteinExistence type="inferred from homology"/>
<feature type="transmembrane region" description="Helical" evidence="10">
    <location>
        <begin position="57"/>
        <end position="83"/>
    </location>
</feature>
<keyword evidence="5" id="KW-0997">Cell inner membrane</keyword>
<feature type="transmembrane region" description="Helical" evidence="10">
    <location>
        <begin position="103"/>
        <end position="124"/>
    </location>
</feature>
<dbReference type="Pfam" id="PF00528">
    <property type="entry name" value="BPD_transp_1"/>
    <property type="match status" value="1"/>
</dbReference>
<dbReference type="SUPFAM" id="SSF161098">
    <property type="entry name" value="MetI-like"/>
    <property type="match status" value="1"/>
</dbReference>
<evidence type="ECO:0000256" key="1">
    <source>
        <dbReference type="ARBA" id="ARBA00004429"/>
    </source>
</evidence>
<comment type="similarity">
    <text evidence="2">Belongs to the binding-protein-dependent transport system permease family. HisMQ subfamily.</text>
</comment>
<evidence type="ECO:0000256" key="7">
    <source>
        <dbReference type="ARBA" id="ARBA00022970"/>
    </source>
</evidence>
<evidence type="ECO:0000256" key="5">
    <source>
        <dbReference type="ARBA" id="ARBA00022519"/>
    </source>
</evidence>
<reference evidence="12" key="1">
    <citation type="submission" date="2019-03" db="EMBL/GenBank/DDBJ databases">
        <title>Whole genome analysis of nitrate-reducing bacteria Marinobacter hydrocarbonoclasticus YB03.</title>
        <authorList>
            <person name="Azam A.H."/>
            <person name="Yuk S.R."/>
            <person name="Kamarisima K."/>
            <person name="Miyanaga K."/>
            <person name="Tanji Y."/>
        </authorList>
    </citation>
    <scope>NUCLEOTIDE SEQUENCE</scope>
    <source>
        <strain evidence="12">YB03</strain>
    </source>
</reference>
<evidence type="ECO:0000259" key="11">
    <source>
        <dbReference type="PROSITE" id="PS50928"/>
    </source>
</evidence>
<dbReference type="Gene3D" id="1.10.3720.10">
    <property type="entry name" value="MetI-like"/>
    <property type="match status" value="1"/>
</dbReference>
<evidence type="ECO:0000256" key="4">
    <source>
        <dbReference type="ARBA" id="ARBA00022475"/>
    </source>
</evidence>
<feature type="transmembrane region" description="Helical" evidence="10">
    <location>
        <begin position="210"/>
        <end position="229"/>
    </location>
</feature>
<dbReference type="GO" id="GO:0022857">
    <property type="term" value="F:transmembrane transporter activity"/>
    <property type="evidence" value="ECO:0007669"/>
    <property type="project" value="InterPro"/>
</dbReference>
<dbReference type="AlphaFoldDB" id="A0A455W7F2"/>
<dbReference type="PANTHER" id="PTHR30133">
    <property type="entry name" value="CATIONIC AMINO ACID TRANSPORTER, MEMBRANE COMPONENT"/>
    <property type="match status" value="1"/>
</dbReference>
<dbReference type="InterPro" id="IPR051613">
    <property type="entry name" value="ABC_transp_permease_HisMQ"/>
</dbReference>
<comment type="subcellular location">
    <subcellularLocation>
        <location evidence="1">Cell inner membrane</location>
        <topology evidence="1">Multi-pass membrane protein</topology>
    </subcellularLocation>
    <subcellularLocation>
        <location evidence="10">Cell membrane</location>
        <topology evidence="10">Multi-pass membrane protein</topology>
    </subcellularLocation>
</comment>
<dbReference type="EMBL" id="AP019537">
    <property type="protein sequence ID" value="BBJ05456.1"/>
    <property type="molecule type" value="Genomic_DNA"/>
</dbReference>
<protein>
    <submittedName>
        <fullName evidence="12">Histidine transporter permease HisQ</fullName>
    </submittedName>
</protein>
<keyword evidence="3 10" id="KW-0813">Transport</keyword>
<evidence type="ECO:0000256" key="3">
    <source>
        <dbReference type="ARBA" id="ARBA00022448"/>
    </source>
</evidence>
<name>A0A455W7F2_MARNT</name>
<dbReference type="PROSITE" id="PS50928">
    <property type="entry name" value="ABC_TM1"/>
    <property type="match status" value="1"/>
</dbReference>
<evidence type="ECO:0000256" key="8">
    <source>
        <dbReference type="ARBA" id="ARBA00022989"/>
    </source>
</evidence>
<dbReference type="GO" id="GO:0006865">
    <property type="term" value="P:amino acid transport"/>
    <property type="evidence" value="ECO:0007669"/>
    <property type="project" value="UniProtKB-KW"/>
</dbReference>
<keyword evidence="4" id="KW-1003">Cell membrane</keyword>
<gene>
    <name evidence="12" type="primary">hisQ</name>
    <name evidence="12" type="ORF">YBY_33050</name>
</gene>
<sequence>MAAPRFPEFPMLDLKGYGPALAEGAVVTIELAFLSLALAVTLGLLGASAKLSGNRVLTGVATAYTTLIRGVPDLVMMLLFYYGGQVAVNALSDYLWETRQIDFFFQFDPFISGVVTIGLIFGAYMTETFRGAFLAVDTGQIEAAKAYGFSRWHTFRRVMIPQMLRHALPGIGNNWQVLLKTTALVSIIGLTDMVRVAEEAAKAERMPFHFFIPVAAVYLALTAGSELFIKWLDKRANVGVVRGN</sequence>
<keyword evidence="7" id="KW-0029">Amino-acid transport</keyword>
<evidence type="ECO:0000256" key="9">
    <source>
        <dbReference type="ARBA" id="ARBA00023136"/>
    </source>
</evidence>
<feature type="transmembrane region" description="Helical" evidence="10">
    <location>
        <begin position="20"/>
        <end position="45"/>
    </location>
</feature>
<dbReference type="CDD" id="cd06261">
    <property type="entry name" value="TM_PBP2"/>
    <property type="match status" value="1"/>
</dbReference>
<organism evidence="12">
    <name type="scientific">Marinobacter nauticus</name>
    <name type="common">Marinobacter hydrocarbonoclasticus</name>
    <name type="synonym">Marinobacter aquaeolei</name>
    <dbReference type="NCBI Taxonomy" id="2743"/>
    <lineage>
        <taxon>Bacteria</taxon>
        <taxon>Pseudomonadati</taxon>
        <taxon>Pseudomonadota</taxon>
        <taxon>Gammaproteobacteria</taxon>
        <taxon>Pseudomonadales</taxon>
        <taxon>Marinobacteraceae</taxon>
        <taxon>Marinobacter</taxon>
    </lineage>
</organism>
<dbReference type="InterPro" id="IPR035906">
    <property type="entry name" value="MetI-like_sf"/>
</dbReference>
<evidence type="ECO:0000256" key="6">
    <source>
        <dbReference type="ARBA" id="ARBA00022692"/>
    </source>
</evidence>
<accession>A0A455W7F2</accession>
<keyword evidence="8 10" id="KW-1133">Transmembrane helix</keyword>
<keyword evidence="6 10" id="KW-0812">Transmembrane</keyword>
<evidence type="ECO:0000256" key="10">
    <source>
        <dbReference type="RuleBase" id="RU363032"/>
    </source>
</evidence>
<dbReference type="InterPro" id="IPR000515">
    <property type="entry name" value="MetI-like"/>
</dbReference>
<feature type="domain" description="ABC transmembrane type-1" evidence="11">
    <location>
        <begin position="25"/>
        <end position="229"/>
    </location>
</feature>
<dbReference type="NCBIfam" id="TIGR01726">
    <property type="entry name" value="HEQRo_perm_3TM"/>
    <property type="match status" value="1"/>
</dbReference>
<dbReference type="InterPro" id="IPR010065">
    <property type="entry name" value="AA_ABC_transptr_permease_3TM"/>
</dbReference>
<keyword evidence="9 10" id="KW-0472">Membrane</keyword>
<evidence type="ECO:0000256" key="2">
    <source>
        <dbReference type="ARBA" id="ARBA00010072"/>
    </source>
</evidence>
<evidence type="ECO:0000313" key="12">
    <source>
        <dbReference type="EMBL" id="BBJ05456.1"/>
    </source>
</evidence>
<dbReference type="GO" id="GO:0043190">
    <property type="term" value="C:ATP-binding cassette (ABC) transporter complex"/>
    <property type="evidence" value="ECO:0007669"/>
    <property type="project" value="InterPro"/>
</dbReference>